<reference evidence="1 2" key="1">
    <citation type="submission" date="2019-07" db="EMBL/GenBank/DDBJ databases">
        <title>Ln-dependent methylotrophs.</title>
        <authorList>
            <person name="Tani A."/>
        </authorList>
    </citation>
    <scope>NUCLEOTIDE SEQUENCE [LARGE SCALE GENOMIC DNA]</scope>
    <source>
        <strain evidence="1 2">SM12</strain>
    </source>
</reference>
<dbReference type="RefSeq" id="WP_143124218.1">
    <property type="nucleotide sequence ID" value="NZ_VJMG01000012.1"/>
</dbReference>
<comment type="caution">
    <text evidence="1">The sequence shown here is derived from an EMBL/GenBank/DDBJ whole genome shotgun (WGS) entry which is preliminary data.</text>
</comment>
<protein>
    <submittedName>
        <fullName evidence="1">Uncharacterized protein</fullName>
    </submittedName>
</protein>
<organism evidence="1 2">
    <name type="scientific">Rhizobium straminoryzae</name>
    <dbReference type="NCBI Taxonomy" id="1387186"/>
    <lineage>
        <taxon>Bacteria</taxon>
        <taxon>Pseudomonadati</taxon>
        <taxon>Pseudomonadota</taxon>
        <taxon>Alphaproteobacteria</taxon>
        <taxon>Hyphomicrobiales</taxon>
        <taxon>Rhizobiaceae</taxon>
        <taxon>Rhizobium/Agrobacterium group</taxon>
        <taxon>Rhizobium</taxon>
    </lineage>
</organism>
<sequence>MQKQVIEYGGEPVGIVVPDQGRLRFIAVKFHVIDLDEQRFASADEVRLAIRNHVRAQTIGENAVNDRAATLRAAVA</sequence>
<gene>
    <name evidence="1" type="ORF">FNA46_06040</name>
</gene>
<dbReference type="Proteomes" id="UP000316801">
    <property type="component" value="Unassembled WGS sequence"/>
</dbReference>
<evidence type="ECO:0000313" key="2">
    <source>
        <dbReference type="Proteomes" id="UP000316801"/>
    </source>
</evidence>
<accession>A0A549TEF5</accession>
<name>A0A549TEF5_9HYPH</name>
<dbReference type="EMBL" id="VJMG01000012">
    <property type="protein sequence ID" value="TRL40603.1"/>
    <property type="molecule type" value="Genomic_DNA"/>
</dbReference>
<dbReference type="AlphaFoldDB" id="A0A549TEF5"/>
<proteinExistence type="predicted"/>
<keyword evidence="2" id="KW-1185">Reference proteome</keyword>
<evidence type="ECO:0000313" key="1">
    <source>
        <dbReference type="EMBL" id="TRL40603.1"/>
    </source>
</evidence>